<dbReference type="Gene3D" id="3.40.50.1820">
    <property type="entry name" value="alpha/beta hydrolase"/>
    <property type="match status" value="1"/>
</dbReference>
<accession>A0QPP6</accession>
<dbReference type="STRING" id="246196.MSMEG_0470"/>
<dbReference type="GeneID" id="93455389"/>
<proteinExistence type="inferred from homology"/>
<keyword evidence="6" id="KW-1185">Reference proteome</keyword>
<feature type="domain" description="Carboxylesterase type B" evidence="4">
    <location>
        <begin position="4"/>
        <end position="496"/>
    </location>
</feature>
<evidence type="ECO:0000313" key="5">
    <source>
        <dbReference type="EMBL" id="ABK73407.1"/>
    </source>
</evidence>
<dbReference type="eggNOG" id="COG2272">
    <property type="taxonomic scope" value="Bacteria"/>
</dbReference>
<dbReference type="EMBL" id="CP000480">
    <property type="protein sequence ID" value="ABK73407.1"/>
    <property type="molecule type" value="Genomic_DNA"/>
</dbReference>
<dbReference type="InterPro" id="IPR050309">
    <property type="entry name" value="Type-B_Carboxylest/Lipase"/>
</dbReference>
<dbReference type="OrthoDB" id="3199405at2"/>
<evidence type="ECO:0000256" key="1">
    <source>
        <dbReference type="ARBA" id="ARBA00005964"/>
    </source>
</evidence>
<dbReference type="PATRIC" id="fig|246196.19.peg.466"/>
<dbReference type="Pfam" id="PF00135">
    <property type="entry name" value="COesterase"/>
    <property type="match status" value="1"/>
</dbReference>
<dbReference type="Proteomes" id="UP000000757">
    <property type="component" value="Chromosome"/>
</dbReference>
<evidence type="ECO:0000313" key="6">
    <source>
        <dbReference type="Proteomes" id="UP000000757"/>
    </source>
</evidence>
<dbReference type="EC" id="3.1.1.-" evidence="3"/>
<evidence type="ECO:0000259" key="4">
    <source>
        <dbReference type="Pfam" id="PF00135"/>
    </source>
</evidence>
<organism evidence="5 6">
    <name type="scientific">Mycolicibacterium smegmatis (strain ATCC 700084 / mc(2)155)</name>
    <name type="common">Mycobacterium smegmatis</name>
    <dbReference type="NCBI Taxonomy" id="246196"/>
    <lineage>
        <taxon>Bacteria</taxon>
        <taxon>Bacillati</taxon>
        <taxon>Actinomycetota</taxon>
        <taxon>Actinomycetes</taxon>
        <taxon>Mycobacteriales</taxon>
        <taxon>Mycobacteriaceae</taxon>
        <taxon>Mycolicibacterium</taxon>
    </lineage>
</organism>
<dbReference type="AlphaFoldDB" id="A0QPP6"/>
<evidence type="ECO:0000256" key="3">
    <source>
        <dbReference type="RuleBase" id="RU361235"/>
    </source>
</evidence>
<name>A0QPP6_MYCS2</name>
<dbReference type="InterPro" id="IPR019826">
    <property type="entry name" value="Carboxylesterase_B_AS"/>
</dbReference>
<dbReference type="KEGG" id="msb:LJ00_02335"/>
<dbReference type="PROSITE" id="PS00122">
    <property type="entry name" value="CARBOXYLESTERASE_B_1"/>
    <property type="match status" value="1"/>
</dbReference>
<dbReference type="InterPro" id="IPR002018">
    <property type="entry name" value="CarbesteraseB"/>
</dbReference>
<dbReference type="PANTHER" id="PTHR11559">
    <property type="entry name" value="CARBOXYLESTERASE"/>
    <property type="match status" value="1"/>
</dbReference>
<gene>
    <name evidence="5" type="ordered locus">MSMEG_0470</name>
</gene>
<dbReference type="SUPFAM" id="SSF53474">
    <property type="entry name" value="alpha/beta-Hydrolases"/>
    <property type="match status" value="1"/>
</dbReference>
<protein>
    <recommendedName>
        <fullName evidence="3">Carboxylic ester hydrolase</fullName>
        <ecNumber evidence="3">3.1.1.-</ecNumber>
    </recommendedName>
</protein>
<sequence>MTAAQVTVTGGRIEGHNSPDGKVRWFLGIPYAAPPVGDLRWRPPQPVKPWTGVRLTLRYGPSAPQPHVAANSLYHGGEREFSEDCLYLNVWTGPRGEQPRPVLVWLHFGAFQFGSASNPLYDGTVLARDGATVVSVNFRLSRLGFFAHPALSAESDHGVSGNYGMLDQLAALRWVQDNVEAFGGDPTRVTVAGVSAGGHSVHNLRASDLAAGLIHRAIAQSGPGVAPVLDGPSHAANPQSLSAAEQAGTEIADLLGARTAAQLRAVPPETLAAVSLPRAKGAWCSDSRPGPSTSTHVVDAAYPVVDGHVLRESPLTAYQSGRALDVPMIVGNVGNERSGSRYLACLRDYHDHVRRTYGVHAARLLELYPASSDAEVPAASRALESDRIFVWSSWTAARLQARRGNSPLWHYNFLRRPPIPPDSDLIEKSYAAAFHGADVPYLFGTYGVRDWPWTDADRTLGRQLRAAWLSFLATGDPSVQGPVSWPQFSEHTPSTLVWDLPSPHIADVPYRDRMAAFDEFNQLAAMPEPLSHVE</sequence>
<dbReference type="ESTHER" id="mycs2-a0qpp6">
    <property type="family name" value="Carb_B_Bacteria"/>
</dbReference>
<dbReference type="RefSeq" id="WP_011726970.1">
    <property type="nucleotide sequence ID" value="NC_008596.1"/>
</dbReference>
<dbReference type="InterPro" id="IPR029058">
    <property type="entry name" value="AB_hydrolase_fold"/>
</dbReference>
<keyword evidence="2 3" id="KW-0378">Hydrolase</keyword>
<dbReference type="GO" id="GO:0016787">
    <property type="term" value="F:hydrolase activity"/>
    <property type="evidence" value="ECO:0007669"/>
    <property type="project" value="UniProtKB-KW"/>
</dbReference>
<reference evidence="5 6" key="1">
    <citation type="submission" date="2006-10" db="EMBL/GenBank/DDBJ databases">
        <authorList>
            <person name="Fleischmann R.D."/>
            <person name="Dodson R.J."/>
            <person name="Haft D.H."/>
            <person name="Merkel J.S."/>
            <person name="Nelson W.C."/>
            <person name="Fraser C.M."/>
        </authorList>
    </citation>
    <scope>NUCLEOTIDE SEQUENCE [LARGE SCALE GENOMIC DNA]</scope>
    <source>
        <strain evidence="6">ATCC 700084 / mc(2)155</strain>
    </source>
</reference>
<evidence type="ECO:0000256" key="2">
    <source>
        <dbReference type="ARBA" id="ARBA00022801"/>
    </source>
</evidence>
<dbReference type="PaxDb" id="246196-MSMEI_0458"/>
<dbReference type="KEGG" id="msm:MSMEG_0470"/>
<comment type="similarity">
    <text evidence="1 3">Belongs to the type-B carboxylesterase/lipase family.</text>
</comment>